<proteinExistence type="predicted"/>
<evidence type="ECO:0000313" key="3">
    <source>
        <dbReference type="EMBL" id="CAB4876150.1"/>
    </source>
</evidence>
<dbReference type="PANTHER" id="PTHR46211">
    <property type="entry name" value="GLYCEROPHOSPHORYL DIESTER PHOSPHODIESTERASE"/>
    <property type="match status" value="1"/>
</dbReference>
<dbReference type="SUPFAM" id="SSF51695">
    <property type="entry name" value="PLC-like phosphodiesterases"/>
    <property type="match status" value="1"/>
</dbReference>
<dbReference type="EMBL" id="CAEZYY010000001">
    <property type="protein sequence ID" value="CAB4737120.1"/>
    <property type="molecule type" value="Genomic_DNA"/>
</dbReference>
<evidence type="ECO:0000313" key="4">
    <source>
        <dbReference type="EMBL" id="CAB5066193.1"/>
    </source>
</evidence>
<dbReference type="Gene3D" id="3.20.20.190">
    <property type="entry name" value="Phosphatidylinositol (PI) phosphodiesterase"/>
    <property type="match status" value="1"/>
</dbReference>
<dbReference type="Pfam" id="PF03009">
    <property type="entry name" value="GDPD"/>
    <property type="match status" value="2"/>
</dbReference>
<dbReference type="EMBL" id="CAFBQP010000072">
    <property type="protein sequence ID" value="CAB5066193.1"/>
    <property type="molecule type" value="Genomic_DNA"/>
</dbReference>
<dbReference type="PROSITE" id="PS51704">
    <property type="entry name" value="GP_PDE"/>
    <property type="match status" value="1"/>
</dbReference>
<organism evidence="2">
    <name type="scientific">freshwater metagenome</name>
    <dbReference type="NCBI Taxonomy" id="449393"/>
    <lineage>
        <taxon>unclassified sequences</taxon>
        <taxon>metagenomes</taxon>
        <taxon>ecological metagenomes</taxon>
    </lineage>
</organism>
<sequence length="246" mass="27362">MNQEVFFGNVNGMCAEKVTMTKVLAHRGASRAHRENTVAAFLAARQLGADAVELDVRQTADSLLVVHHDARIAETGRPLTDTPFRLLPDYIPTLDEALDACEGMWVNIEIKNNENEPDFDPTDHIAELVVLALDRRNEPERWLLSSFRLATINRCRLVAPAISTAWLTVEVPEGTALSVSGFGHRALHPYWENVDEALIRECHDQGVEVNVWTCDDPEAMKRLAGWGVDGICTSVPDIAREALRTL</sequence>
<dbReference type="PANTHER" id="PTHR46211:SF14">
    <property type="entry name" value="GLYCEROPHOSPHODIESTER PHOSPHODIESTERASE"/>
    <property type="match status" value="1"/>
</dbReference>
<dbReference type="EMBL" id="CAFBLR010000088">
    <property type="protein sequence ID" value="CAB4876150.1"/>
    <property type="molecule type" value="Genomic_DNA"/>
</dbReference>
<dbReference type="AlphaFoldDB" id="A0A6J6SQP9"/>
<protein>
    <submittedName>
        <fullName evidence="2">Unannotated protein</fullName>
    </submittedName>
</protein>
<dbReference type="InterPro" id="IPR017946">
    <property type="entry name" value="PLC-like_Pdiesterase_TIM-brl"/>
</dbReference>
<dbReference type="InterPro" id="IPR030395">
    <property type="entry name" value="GP_PDE_dom"/>
</dbReference>
<evidence type="ECO:0000259" key="1">
    <source>
        <dbReference type="PROSITE" id="PS51704"/>
    </source>
</evidence>
<dbReference type="GO" id="GO:0008081">
    <property type="term" value="F:phosphoric diester hydrolase activity"/>
    <property type="evidence" value="ECO:0007669"/>
    <property type="project" value="InterPro"/>
</dbReference>
<reference evidence="2" key="1">
    <citation type="submission" date="2020-05" db="EMBL/GenBank/DDBJ databases">
        <authorList>
            <person name="Chiriac C."/>
            <person name="Salcher M."/>
            <person name="Ghai R."/>
            <person name="Kavagutti S V."/>
        </authorList>
    </citation>
    <scope>NUCLEOTIDE SEQUENCE</scope>
</reference>
<evidence type="ECO:0000313" key="2">
    <source>
        <dbReference type="EMBL" id="CAB4737120.1"/>
    </source>
</evidence>
<gene>
    <name evidence="2" type="ORF">UFOPK2806_00118</name>
    <name evidence="3" type="ORF">UFOPK3417_01013</name>
    <name evidence="4" type="ORF">UFOPK4306_01755</name>
</gene>
<name>A0A6J6SQP9_9ZZZZ</name>
<dbReference type="GO" id="GO:0006629">
    <property type="term" value="P:lipid metabolic process"/>
    <property type="evidence" value="ECO:0007669"/>
    <property type="project" value="InterPro"/>
</dbReference>
<feature type="domain" description="GP-PDE" evidence="1">
    <location>
        <begin position="21"/>
        <end position="243"/>
    </location>
</feature>
<dbReference type="CDD" id="cd08556">
    <property type="entry name" value="GDPD"/>
    <property type="match status" value="1"/>
</dbReference>
<accession>A0A6J6SQP9</accession>